<dbReference type="AlphaFoldDB" id="A0A9Q1GJ46"/>
<dbReference type="EMBL" id="JAKOGI010002685">
    <property type="protein sequence ID" value="KAJ8421525.1"/>
    <property type="molecule type" value="Genomic_DNA"/>
</dbReference>
<keyword evidence="2" id="KW-1185">Reference proteome</keyword>
<sequence>MVSEPTKTLISLSLSHLPSPWSRITFCLSLSSFLQVTDVVNLISPSCFGILSSSVEPTTPSPSHIHGTDSLHEYLPRPTQLSDPLPQPTANLPLPYSVNPQPYYPFYSNTFPATHNAHPSLPLNEYETLVTTLTHVPMDLTFDDLCLRLPLQECFCLPDANDSGILTSCPHYLATFLFEFRFSLPQ</sequence>
<comment type="caution">
    <text evidence="1">The sequence shown here is derived from an EMBL/GenBank/DDBJ whole genome shotgun (WGS) entry which is preliminary data.</text>
</comment>
<protein>
    <submittedName>
        <fullName evidence="1">Uncharacterized protein</fullName>
    </submittedName>
</protein>
<dbReference type="Proteomes" id="UP001153076">
    <property type="component" value="Unassembled WGS sequence"/>
</dbReference>
<evidence type="ECO:0000313" key="2">
    <source>
        <dbReference type="Proteomes" id="UP001153076"/>
    </source>
</evidence>
<organism evidence="1 2">
    <name type="scientific">Carnegiea gigantea</name>
    <dbReference type="NCBI Taxonomy" id="171969"/>
    <lineage>
        <taxon>Eukaryota</taxon>
        <taxon>Viridiplantae</taxon>
        <taxon>Streptophyta</taxon>
        <taxon>Embryophyta</taxon>
        <taxon>Tracheophyta</taxon>
        <taxon>Spermatophyta</taxon>
        <taxon>Magnoliopsida</taxon>
        <taxon>eudicotyledons</taxon>
        <taxon>Gunneridae</taxon>
        <taxon>Pentapetalae</taxon>
        <taxon>Caryophyllales</taxon>
        <taxon>Cactineae</taxon>
        <taxon>Cactaceae</taxon>
        <taxon>Cactoideae</taxon>
        <taxon>Echinocereeae</taxon>
        <taxon>Carnegiea</taxon>
    </lineage>
</organism>
<proteinExistence type="predicted"/>
<evidence type="ECO:0000313" key="1">
    <source>
        <dbReference type="EMBL" id="KAJ8421525.1"/>
    </source>
</evidence>
<gene>
    <name evidence="1" type="ORF">Cgig2_033899</name>
</gene>
<accession>A0A9Q1GJ46</accession>
<name>A0A9Q1GJ46_9CARY</name>
<reference evidence="1" key="1">
    <citation type="submission" date="2022-04" db="EMBL/GenBank/DDBJ databases">
        <title>Carnegiea gigantea Genome sequencing and assembly v2.</title>
        <authorList>
            <person name="Copetti D."/>
            <person name="Sanderson M.J."/>
            <person name="Burquez A."/>
            <person name="Wojciechowski M.F."/>
        </authorList>
    </citation>
    <scope>NUCLEOTIDE SEQUENCE</scope>
    <source>
        <strain evidence="1">SGP5-SGP5p</strain>
        <tissue evidence="1">Aerial part</tissue>
    </source>
</reference>